<keyword evidence="3" id="KW-0472">Membrane</keyword>
<feature type="transmembrane region" description="Helical" evidence="3">
    <location>
        <begin position="157"/>
        <end position="179"/>
    </location>
</feature>
<keyword evidence="1 2" id="KW-0808">Transferase</keyword>
<dbReference type="Pfam" id="PF01066">
    <property type="entry name" value="CDP-OH_P_transf"/>
    <property type="match status" value="1"/>
</dbReference>
<dbReference type="Gene3D" id="1.20.120.1760">
    <property type="match status" value="1"/>
</dbReference>
<dbReference type="GO" id="GO:0016780">
    <property type="term" value="F:phosphotransferase activity, for other substituted phosphate groups"/>
    <property type="evidence" value="ECO:0007669"/>
    <property type="project" value="InterPro"/>
</dbReference>
<dbReference type="EMBL" id="QZKU01000119">
    <property type="protein sequence ID" value="RJP17162.1"/>
    <property type="molecule type" value="Genomic_DNA"/>
</dbReference>
<dbReference type="InterPro" id="IPR000462">
    <property type="entry name" value="CDP-OH_P_trans"/>
</dbReference>
<dbReference type="GO" id="GO:0016020">
    <property type="term" value="C:membrane"/>
    <property type="evidence" value="ECO:0007669"/>
    <property type="project" value="InterPro"/>
</dbReference>
<proteinExistence type="inferred from homology"/>
<feature type="transmembrane region" description="Helical" evidence="3">
    <location>
        <begin position="29"/>
        <end position="47"/>
    </location>
</feature>
<feature type="transmembrane region" description="Helical" evidence="3">
    <location>
        <begin position="114"/>
        <end position="136"/>
    </location>
</feature>
<name>A0A3A4NCD0_ABYX5</name>
<comment type="caution">
    <text evidence="4">The sequence shown here is derived from an EMBL/GenBank/DDBJ whole genome shotgun (WGS) entry which is preliminary data.</text>
</comment>
<gene>
    <name evidence="4" type="ORF">C4520_17445</name>
</gene>
<protein>
    <submittedName>
        <fullName evidence="4">CDP-alcohol phosphatidyltransferase family protein</fullName>
    </submittedName>
</protein>
<dbReference type="Proteomes" id="UP000265882">
    <property type="component" value="Unassembled WGS sequence"/>
</dbReference>
<evidence type="ECO:0000256" key="3">
    <source>
        <dbReference type="SAM" id="Phobius"/>
    </source>
</evidence>
<accession>A0A3A4NCD0</accession>
<evidence type="ECO:0000256" key="2">
    <source>
        <dbReference type="RuleBase" id="RU003750"/>
    </source>
</evidence>
<dbReference type="GO" id="GO:0008654">
    <property type="term" value="P:phospholipid biosynthetic process"/>
    <property type="evidence" value="ECO:0007669"/>
    <property type="project" value="InterPro"/>
</dbReference>
<sequence length="222" mass="24168">MLSAKLDHRLDKVVLPVVRLLARAGLTPNNLTIAGALTSAVAAAALLFGHFRIGGILILLGGVFDLLDGALARVVGQQTRFGAVLDSTLDRYSDVLPILGLMLYYSGWTETGPLRLGGMMLCGAVILGSLLVPYVRARAELMIERCDIGIAERAERILILSGGLVIDADIAALWILAILTHFTVFQRLWFVRKQLKQDEEAHNHVERPNQHKLAASDLEGKL</sequence>
<dbReference type="PROSITE" id="PS00379">
    <property type="entry name" value="CDP_ALCOHOL_P_TRANSF"/>
    <property type="match status" value="1"/>
</dbReference>
<reference evidence="4 5" key="1">
    <citation type="journal article" date="2017" name="ISME J.">
        <title>Energy and carbon metabolisms in a deep terrestrial subsurface fluid microbial community.</title>
        <authorList>
            <person name="Momper L."/>
            <person name="Jungbluth S.P."/>
            <person name="Lee M.D."/>
            <person name="Amend J.P."/>
        </authorList>
    </citation>
    <scope>NUCLEOTIDE SEQUENCE [LARGE SCALE GENOMIC DNA]</scope>
    <source>
        <strain evidence="4">SURF_5</strain>
    </source>
</reference>
<organism evidence="4 5">
    <name type="scientific">Abyssobacteria bacterium (strain SURF_5)</name>
    <dbReference type="NCBI Taxonomy" id="2093360"/>
    <lineage>
        <taxon>Bacteria</taxon>
        <taxon>Pseudomonadati</taxon>
        <taxon>Candidatus Hydrogenedentota</taxon>
        <taxon>Candidatus Abyssobacteria</taxon>
    </lineage>
</organism>
<keyword evidence="3" id="KW-1133">Transmembrane helix</keyword>
<dbReference type="AlphaFoldDB" id="A0A3A4NCD0"/>
<feature type="transmembrane region" description="Helical" evidence="3">
    <location>
        <begin position="53"/>
        <end position="71"/>
    </location>
</feature>
<evidence type="ECO:0000313" key="5">
    <source>
        <dbReference type="Proteomes" id="UP000265882"/>
    </source>
</evidence>
<evidence type="ECO:0000256" key="1">
    <source>
        <dbReference type="ARBA" id="ARBA00022679"/>
    </source>
</evidence>
<evidence type="ECO:0000313" key="4">
    <source>
        <dbReference type="EMBL" id="RJP17162.1"/>
    </source>
</evidence>
<keyword evidence="3" id="KW-0812">Transmembrane</keyword>
<dbReference type="InterPro" id="IPR048254">
    <property type="entry name" value="CDP_ALCOHOL_P_TRANSF_CS"/>
</dbReference>
<comment type="similarity">
    <text evidence="2">Belongs to the CDP-alcohol phosphatidyltransferase class-I family.</text>
</comment>
<dbReference type="InterPro" id="IPR043130">
    <property type="entry name" value="CDP-OH_PTrfase_TM_dom"/>
</dbReference>